<keyword evidence="1" id="KW-0812">Transmembrane</keyword>
<feature type="transmembrane region" description="Helical" evidence="1">
    <location>
        <begin position="42"/>
        <end position="63"/>
    </location>
</feature>
<feature type="transmembrane region" description="Helical" evidence="1">
    <location>
        <begin position="102"/>
        <end position="122"/>
    </location>
</feature>
<dbReference type="EMBL" id="FQXH01000050">
    <property type="protein sequence ID" value="SHH55652.1"/>
    <property type="molecule type" value="Genomic_DNA"/>
</dbReference>
<dbReference type="Proteomes" id="UP000242520">
    <property type="component" value="Unassembled WGS sequence"/>
</dbReference>
<keyword evidence="3" id="KW-1185">Reference proteome</keyword>
<reference evidence="3" key="1">
    <citation type="submission" date="2016-11" db="EMBL/GenBank/DDBJ databases">
        <authorList>
            <person name="Varghese N."/>
            <person name="Submissions S."/>
        </authorList>
    </citation>
    <scope>NUCLEOTIDE SEQUENCE [LARGE SCALE GENOMIC DNA]</scope>
    <source>
        <strain evidence="3">DSM 15285</strain>
    </source>
</reference>
<evidence type="ECO:0000256" key="1">
    <source>
        <dbReference type="SAM" id="Phobius"/>
    </source>
</evidence>
<sequence>MNKLKKILGIILFIIGLFFIITEILFTLSSLFNSNLFKINNLLTIIILNGISLISILGSLKLLDNTNWKLTISIILIIFGILYFVPVIISSFYTNINFHKDIIISLSIVSILLLLSGITLLIQQKKLNLLQK</sequence>
<dbReference type="AlphaFoldDB" id="A0A1M5TXY6"/>
<feature type="transmembrane region" description="Helical" evidence="1">
    <location>
        <begin position="70"/>
        <end position="96"/>
    </location>
</feature>
<protein>
    <submittedName>
        <fullName evidence="2">Uncharacterized protein</fullName>
    </submittedName>
</protein>
<keyword evidence="1" id="KW-0472">Membrane</keyword>
<gene>
    <name evidence="2" type="ORF">SAMN02744040_02336</name>
</gene>
<name>A0A1M5TXY6_9FIRM</name>
<organism evidence="2 3">
    <name type="scientific">Tepidibacter thalassicus DSM 15285</name>
    <dbReference type="NCBI Taxonomy" id="1123350"/>
    <lineage>
        <taxon>Bacteria</taxon>
        <taxon>Bacillati</taxon>
        <taxon>Bacillota</taxon>
        <taxon>Clostridia</taxon>
        <taxon>Peptostreptococcales</taxon>
        <taxon>Peptostreptococcaceae</taxon>
        <taxon>Tepidibacter</taxon>
    </lineage>
</organism>
<evidence type="ECO:0000313" key="2">
    <source>
        <dbReference type="EMBL" id="SHH55652.1"/>
    </source>
</evidence>
<feature type="transmembrane region" description="Helical" evidence="1">
    <location>
        <begin position="7"/>
        <end position="30"/>
    </location>
</feature>
<evidence type="ECO:0000313" key="3">
    <source>
        <dbReference type="Proteomes" id="UP000242520"/>
    </source>
</evidence>
<proteinExistence type="predicted"/>
<keyword evidence="1" id="KW-1133">Transmembrane helix</keyword>
<accession>A0A1M5TXY6</accession>